<dbReference type="GO" id="GO:0071949">
    <property type="term" value="F:FAD binding"/>
    <property type="evidence" value="ECO:0007669"/>
    <property type="project" value="InterPro"/>
</dbReference>
<dbReference type="STRING" id="1408157.A0A1J7JHG4"/>
<gene>
    <name evidence="8" type="ORF">CONLIGDRAFT_699706</name>
</gene>
<evidence type="ECO:0000256" key="5">
    <source>
        <dbReference type="ARBA" id="ARBA00023002"/>
    </source>
</evidence>
<dbReference type="InterPro" id="IPR016169">
    <property type="entry name" value="FAD-bd_PCMH_sub2"/>
</dbReference>
<feature type="domain" description="FAD-binding PCMH-type" evidence="7">
    <location>
        <begin position="1"/>
        <end position="167"/>
    </location>
</feature>
<dbReference type="InterPro" id="IPR036318">
    <property type="entry name" value="FAD-bd_PCMH-like_sf"/>
</dbReference>
<dbReference type="Pfam" id="PF01565">
    <property type="entry name" value="FAD_binding_4"/>
    <property type="match status" value="1"/>
</dbReference>
<keyword evidence="3" id="KW-0812">Transmembrane</keyword>
<protein>
    <recommendedName>
        <fullName evidence="2">Delta(24)-sterol reductase</fullName>
        <ecNumber evidence="2">1.3.1.72</ecNumber>
    </recommendedName>
</protein>
<dbReference type="OrthoDB" id="415825at2759"/>
<dbReference type="GO" id="GO:0050614">
    <property type="term" value="F:Delta24-sterol reductase activity"/>
    <property type="evidence" value="ECO:0007669"/>
    <property type="project" value="UniProtKB-EC"/>
</dbReference>
<evidence type="ECO:0000256" key="6">
    <source>
        <dbReference type="ARBA" id="ARBA00023136"/>
    </source>
</evidence>
<evidence type="ECO:0000313" key="9">
    <source>
        <dbReference type="Proteomes" id="UP000182658"/>
    </source>
</evidence>
<dbReference type="Gene3D" id="3.30.465.10">
    <property type="match status" value="1"/>
</dbReference>
<keyword evidence="4" id="KW-1133">Transmembrane helix</keyword>
<dbReference type="PROSITE" id="PS51387">
    <property type="entry name" value="FAD_PCMH"/>
    <property type="match status" value="1"/>
</dbReference>
<evidence type="ECO:0000256" key="4">
    <source>
        <dbReference type="ARBA" id="ARBA00022989"/>
    </source>
</evidence>
<evidence type="ECO:0000259" key="7">
    <source>
        <dbReference type="PROSITE" id="PS51387"/>
    </source>
</evidence>
<dbReference type="Proteomes" id="UP000182658">
    <property type="component" value="Unassembled WGS sequence"/>
</dbReference>
<dbReference type="GO" id="GO:0008202">
    <property type="term" value="P:steroid metabolic process"/>
    <property type="evidence" value="ECO:0007669"/>
    <property type="project" value="TreeGrafter"/>
</dbReference>
<keyword evidence="6" id="KW-0472">Membrane</keyword>
<dbReference type="EMBL" id="KV875095">
    <property type="protein sequence ID" value="OIW32809.1"/>
    <property type="molecule type" value="Genomic_DNA"/>
</dbReference>
<name>A0A1J7JHG4_9PEZI</name>
<dbReference type="GO" id="GO:0005737">
    <property type="term" value="C:cytoplasm"/>
    <property type="evidence" value="ECO:0007669"/>
    <property type="project" value="TreeGrafter"/>
</dbReference>
<proteinExistence type="predicted"/>
<accession>A0A1J7JHG4</accession>
<dbReference type="SUPFAM" id="SSF56176">
    <property type="entry name" value="FAD-binding/transporter-associated domain-like"/>
    <property type="match status" value="1"/>
</dbReference>
<sequence>MEQHTKDVAVIASRVRDFYQRNVPFRVYHGSTNSTRSLSHDPDKVVDISRLSQVIHVDKERQTILAEPNVAMDQLVRTTLNHGMIPKVVPEFPGITVGGAFSGTAAESSSFKYGYFDRSINWVEIVLAGGDVVKASPTEHSDLFYGSIGACGTLGVCTLFEIQLIQSGQYVELTYLPVYSPEEAAQVLDQCRSERCSPMPGPETEDIPLKWDFVDGILFSNTLGAIIAGRIQQYSRQDLPVSQFSRRQDNWFYLHAHSQVTHKQNTHCDTCAHSQPHSPTGDGPVVELVPVMDYLFRYDRGAFWTGSYGWPAWLFNRIGRALLDPLFHTRALYRLLHLSGRAQRFIVQDLAVPWCNAVQFIEWTHEAIRIYPVWLCPVDGKTRAPLHLANRPVLEPGADDSFLNIGLWGVPRAHSVRRSEVKTVRELVEHLVEDNMLIEEKAKETGSLKWLYARNFYTEAQFWSIYNRQEYDKLRRTWGAELLPSLWDKVRNEQPAYVEEDFLGALLSFLLGRDHIMHRRTM</sequence>
<reference evidence="8 9" key="1">
    <citation type="submission" date="2016-10" db="EMBL/GenBank/DDBJ databases">
        <title>Draft genome sequence of Coniochaeta ligniaria NRRL30616, a lignocellulolytic fungus for bioabatement of inhibitors in plant biomass hydrolysates.</title>
        <authorList>
            <consortium name="DOE Joint Genome Institute"/>
            <person name="Jimenez D.J."/>
            <person name="Hector R.E."/>
            <person name="Riley R."/>
            <person name="Sun H."/>
            <person name="Grigoriev I.V."/>
            <person name="Van Elsas J.D."/>
            <person name="Nichols N.N."/>
        </authorList>
    </citation>
    <scope>NUCLEOTIDE SEQUENCE [LARGE SCALE GENOMIC DNA]</scope>
    <source>
        <strain evidence="8 9">NRRL 30616</strain>
    </source>
</reference>
<organism evidence="8 9">
    <name type="scientific">Coniochaeta ligniaria NRRL 30616</name>
    <dbReference type="NCBI Taxonomy" id="1408157"/>
    <lineage>
        <taxon>Eukaryota</taxon>
        <taxon>Fungi</taxon>
        <taxon>Dikarya</taxon>
        <taxon>Ascomycota</taxon>
        <taxon>Pezizomycotina</taxon>
        <taxon>Sordariomycetes</taxon>
        <taxon>Sordariomycetidae</taxon>
        <taxon>Coniochaetales</taxon>
        <taxon>Coniochaetaceae</taxon>
        <taxon>Coniochaeta</taxon>
    </lineage>
</organism>
<evidence type="ECO:0000313" key="8">
    <source>
        <dbReference type="EMBL" id="OIW32809.1"/>
    </source>
</evidence>
<dbReference type="InterPro" id="IPR006094">
    <property type="entry name" value="Oxid_FAD_bind_N"/>
</dbReference>
<evidence type="ECO:0000256" key="1">
    <source>
        <dbReference type="ARBA" id="ARBA00004167"/>
    </source>
</evidence>
<dbReference type="InterPro" id="IPR040165">
    <property type="entry name" value="Diminuto-like"/>
</dbReference>
<dbReference type="EC" id="1.3.1.72" evidence="2"/>
<dbReference type="PANTHER" id="PTHR10801">
    <property type="entry name" value="24-DEHYDROCHOLESTEROL REDUCTASE"/>
    <property type="match status" value="1"/>
</dbReference>
<dbReference type="InParanoid" id="A0A1J7JHG4"/>
<evidence type="ECO:0000256" key="2">
    <source>
        <dbReference type="ARBA" id="ARBA00012405"/>
    </source>
</evidence>
<dbReference type="InterPro" id="IPR016166">
    <property type="entry name" value="FAD-bd_PCMH"/>
</dbReference>
<dbReference type="GO" id="GO:0000246">
    <property type="term" value="F:Delta24(24-1) sterol reductase activity"/>
    <property type="evidence" value="ECO:0007669"/>
    <property type="project" value="TreeGrafter"/>
</dbReference>
<evidence type="ECO:0000256" key="3">
    <source>
        <dbReference type="ARBA" id="ARBA00022692"/>
    </source>
</evidence>
<keyword evidence="9" id="KW-1185">Reference proteome</keyword>
<keyword evidence="5" id="KW-0560">Oxidoreductase</keyword>
<dbReference type="GO" id="GO:0016020">
    <property type="term" value="C:membrane"/>
    <property type="evidence" value="ECO:0007669"/>
    <property type="project" value="UniProtKB-SubCell"/>
</dbReference>
<comment type="subcellular location">
    <subcellularLocation>
        <location evidence="1">Membrane</location>
        <topology evidence="1">Single-pass membrane protein</topology>
    </subcellularLocation>
</comment>
<dbReference type="AlphaFoldDB" id="A0A1J7JHG4"/>
<dbReference type="PANTHER" id="PTHR10801:SF0">
    <property type="entry name" value="DELTA(24)-STEROL REDUCTASE"/>
    <property type="match status" value="1"/>
</dbReference>